<feature type="signal peptide" evidence="2">
    <location>
        <begin position="1"/>
        <end position="21"/>
    </location>
</feature>
<dbReference type="RefSeq" id="WP_143275801.1">
    <property type="nucleotide sequence ID" value="NZ_FWFF01000003.1"/>
</dbReference>
<dbReference type="Gene3D" id="3.20.20.80">
    <property type="entry name" value="Glycosidases"/>
    <property type="match status" value="1"/>
</dbReference>
<proteinExistence type="predicted"/>
<reference evidence="4" key="1">
    <citation type="submission" date="2017-02" db="EMBL/GenBank/DDBJ databases">
        <authorList>
            <person name="Dridi B."/>
        </authorList>
    </citation>
    <scope>NUCLEOTIDE SEQUENCE [LARGE SCALE GENOMIC DNA]</scope>
    <source>
        <strain evidence="4">B Co 03.10</strain>
    </source>
</reference>
<feature type="region of interest" description="Disordered" evidence="1">
    <location>
        <begin position="24"/>
        <end position="43"/>
    </location>
</feature>
<dbReference type="PANTHER" id="PTHR36183">
    <property type="entry name" value="BETA-GLUCURONIDASE"/>
    <property type="match status" value="1"/>
</dbReference>
<dbReference type="PROSITE" id="PS51257">
    <property type="entry name" value="PROKAR_LIPOPROTEIN"/>
    <property type="match status" value="1"/>
</dbReference>
<feature type="chain" id="PRO_5038480168" evidence="2">
    <location>
        <begin position="22"/>
        <end position="528"/>
    </location>
</feature>
<evidence type="ECO:0000256" key="2">
    <source>
        <dbReference type="SAM" id="SignalP"/>
    </source>
</evidence>
<name>A0A1X6X0U1_9MICO</name>
<sequence length="528" mass="55603">MRNLCALASAGVFLLAGCSLGVDEERGTRTTEPPEPPSAPGLTLRDDAEEFVQDLGEHASLGDPVELTVSMDKVGGRVRSENIGISLEATDLADPRLDPEASTLDERLNELGSPALRFGGNRLDRNLFWTSSGETSDDSDDVVVQPEDLERLRKLTDATDAKVTLGLPLGDFDPERGADMAAHAQQSLGDALVAVSIGNEPNGFTVEGEPNHRVRDDSWDVDAYVQQVEEYAAAVADAAPGLPIAGPGAFDAEWMRGFAGSDVADKAAVSQHWYALYDCESTEVPGRGPQAENFVHPEVHDSAARILGIGLGVADEAGLPLWVEETGPTSCPGTNDTSRTQSKALWTIDYTLHAAQLGVQRMAMHSMLGDCLGGAPMSVVCTAEDDPAAIVGQNNHAALRLASMSANGEFLSTEGARSDVRTYAVHDEAADQIVVTVLSTADAADIDATPMSIDVPDGYAAIAASQVSAENLTEPMVSNYLEPLPLPADLPYSDELEGGSALQLDVDASSATVFVFERSAPATPTTSD</sequence>
<dbReference type="EMBL" id="FWFF01000003">
    <property type="protein sequence ID" value="SLM92072.1"/>
    <property type="molecule type" value="Genomic_DNA"/>
</dbReference>
<dbReference type="InterPro" id="IPR052974">
    <property type="entry name" value="GH79_Enzymes"/>
</dbReference>
<evidence type="ECO:0000313" key="3">
    <source>
        <dbReference type="EMBL" id="SLM92072.1"/>
    </source>
</evidence>
<evidence type="ECO:0000256" key="1">
    <source>
        <dbReference type="SAM" id="MobiDB-lite"/>
    </source>
</evidence>
<evidence type="ECO:0000313" key="4">
    <source>
        <dbReference type="Proteomes" id="UP000196581"/>
    </source>
</evidence>
<gene>
    <name evidence="3" type="ORF">FM105_02900</name>
</gene>
<dbReference type="Proteomes" id="UP000196581">
    <property type="component" value="Unassembled WGS sequence"/>
</dbReference>
<dbReference type="AlphaFoldDB" id="A0A1X6X0U1"/>
<dbReference type="PANTHER" id="PTHR36183:SF2">
    <property type="entry name" value="BETA-GLUCURONIDASE C-TERMINAL DOMAIN-CONTAINING PROTEIN"/>
    <property type="match status" value="1"/>
</dbReference>
<accession>A0A1X6X0U1</accession>
<keyword evidence="2" id="KW-0732">Signal</keyword>
<dbReference type="SUPFAM" id="SSF51445">
    <property type="entry name" value="(Trans)glycosidases"/>
    <property type="match status" value="1"/>
</dbReference>
<keyword evidence="4" id="KW-1185">Reference proteome</keyword>
<organism evidence="3 4">
    <name type="scientific">Brevibacterium yomogidense</name>
    <dbReference type="NCBI Taxonomy" id="946573"/>
    <lineage>
        <taxon>Bacteria</taxon>
        <taxon>Bacillati</taxon>
        <taxon>Actinomycetota</taxon>
        <taxon>Actinomycetes</taxon>
        <taxon>Micrococcales</taxon>
        <taxon>Brevibacteriaceae</taxon>
        <taxon>Brevibacterium</taxon>
    </lineage>
</organism>
<dbReference type="InterPro" id="IPR017853">
    <property type="entry name" value="GH"/>
</dbReference>
<protein>
    <submittedName>
        <fullName evidence="3">Expressed protein</fullName>
    </submittedName>
</protein>